<dbReference type="AlphaFoldDB" id="R1HP08"/>
<dbReference type="eggNOG" id="ENOG502ZWN6">
    <property type="taxonomic scope" value="Bacteria"/>
</dbReference>
<evidence type="ECO:0008006" key="3">
    <source>
        <dbReference type="Google" id="ProtNLM"/>
    </source>
</evidence>
<keyword evidence="2" id="KW-1185">Reference proteome</keyword>
<gene>
    <name evidence="1" type="ORF">H480_40035</name>
</gene>
<protein>
    <recommendedName>
        <fullName evidence="3">Small CPxCG-related zinc finger protein</fullName>
    </recommendedName>
</protein>
<dbReference type="OrthoDB" id="3578149at2"/>
<dbReference type="Proteomes" id="UP000014139">
    <property type="component" value="Unassembled WGS sequence"/>
</dbReference>
<dbReference type="RefSeq" id="WP_004561186.1">
    <property type="nucleotide sequence ID" value="NZ_AOUO01000687.1"/>
</dbReference>
<accession>R1HP08</accession>
<dbReference type="PATRIC" id="fig|1292037.4.peg.7508"/>
<proteinExistence type="predicted"/>
<organism evidence="1 2">
    <name type="scientific">Amycolatopsis vancoresmycina DSM 44592</name>
    <dbReference type="NCBI Taxonomy" id="1292037"/>
    <lineage>
        <taxon>Bacteria</taxon>
        <taxon>Bacillati</taxon>
        <taxon>Actinomycetota</taxon>
        <taxon>Actinomycetes</taxon>
        <taxon>Pseudonocardiales</taxon>
        <taxon>Pseudonocardiaceae</taxon>
        <taxon>Amycolatopsis</taxon>
    </lineage>
</organism>
<name>R1HP08_9PSEU</name>
<evidence type="ECO:0000313" key="1">
    <source>
        <dbReference type="EMBL" id="EOD62091.1"/>
    </source>
</evidence>
<reference evidence="1 2" key="1">
    <citation type="submission" date="2013-02" db="EMBL/GenBank/DDBJ databases">
        <title>Draft genome sequence of Amycolatopsis vancoresmycina strain DSM 44592T.</title>
        <authorList>
            <person name="Kumar S."/>
            <person name="Kaur N."/>
            <person name="Kaur C."/>
            <person name="Raghava G.P.S."/>
            <person name="Mayilraj S."/>
        </authorList>
    </citation>
    <scope>NUCLEOTIDE SEQUENCE [LARGE SCALE GENOMIC DNA]</scope>
    <source>
        <strain evidence="1 2">DSM 44592</strain>
    </source>
</reference>
<sequence length="61" mass="6982">MSAPEPQVCTRCGHTRTADDDPVTALAWVSTRERGVVRWLCPDCARQHVRDIEGKLPDEYW</sequence>
<evidence type="ECO:0000313" key="2">
    <source>
        <dbReference type="Proteomes" id="UP000014139"/>
    </source>
</evidence>
<dbReference type="EMBL" id="AOUO01000687">
    <property type="protein sequence ID" value="EOD62091.1"/>
    <property type="molecule type" value="Genomic_DNA"/>
</dbReference>
<comment type="caution">
    <text evidence="1">The sequence shown here is derived from an EMBL/GenBank/DDBJ whole genome shotgun (WGS) entry which is preliminary data.</text>
</comment>